<evidence type="ECO:0000313" key="6">
    <source>
        <dbReference type="Proteomes" id="UP000324832"/>
    </source>
</evidence>
<keyword evidence="4" id="KW-0175">Coiled coil</keyword>
<keyword evidence="3" id="KW-0862">Zinc</keyword>
<sequence>MSEKSKCACCSLNLLPGDFTMACSKCCLLYHDNCVSTIIKLPINKINVSKWACPSCKPRTGNADATPVRATKATLQAETSNITTRKKPSTGATLTVDLKDSSPVTSSQVQQIVPNAIDELMKHLNSTLAGFVNKELKSIKEEIGEIKTSINFLSHQYDDMKKMVLTKLDVVDKFNKENQELKINLRELDSKLNILEQQSRSSNIESPHVERKAACLILIFFVPQHQFNKNIYICLCAVYLPSPLKPNVLGHFIDNAGRVSELEDYVMVLGDFNLGTLQVFMPQKTPHTEGRHFWNLAISPSAAPIMANKTYKNFMMRSTDRDCSTACQNIARVALELSVDLY</sequence>
<keyword evidence="2" id="KW-0863">Zinc-finger</keyword>
<keyword evidence="6" id="KW-1185">Reference proteome</keyword>
<evidence type="ECO:0000256" key="3">
    <source>
        <dbReference type="ARBA" id="ARBA00022833"/>
    </source>
</evidence>
<protein>
    <recommendedName>
        <fullName evidence="7">PHD-type domain-containing protein</fullName>
    </recommendedName>
</protein>
<evidence type="ECO:0008006" key="7">
    <source>
        <dbReference type="Google" id="ProtNLM"/>
    </source>
</evidence>
<evidence type="ECO:0000256" key="4">
    <source>
        <dbReference type="SAM" id="Coils"/>
    </source>
</evidence>
<evidence type="ECO:0000256" key="1">
    <source>
        <dbReference type="ARBA" id="ARBA00022723"/>
    </source>
</evidence>
<dbReference type="CDD" id="cd15489">
    <property type="entry name" value="PHD_SF"/>
    <property type="match status" value="1"/>
</dbReference>
<feature type="coiled-coil region" evidence="4">
    <location>
        <begin position="171"/>
        <end position="205"/>
    </location>
</feature>
<name>A0A5E4PTY3_9NEOP</name>
<dbReference type="Proteomes" id="UP000324832">
    <property type="component" value="Unassembled WGS sequence"/>
</dbReference>
<accession>A0A5E4PTY3</accession>
<dbReference type="InterPro" id="IPR019786">
    <property type="entry name" value="Zinc_finger_PHD-type_CS"/>
</dbReference>
<organism evidence="5 6">
    <name type="scientific">Leptidea sinapis</name>
    <dbReference type="NCBI Taxonomy" id="189913"/>
    <lineage>
        <taxon>Eukaryota</taxon>
        <taxon>Metazoa</taxon>
        <taxon>Ecdysozoa</taxon>
        <taxon>Arthropoda</taxon>
        <taxon>Hexapoda</taxon>
        <taxon>Insecta</taxon>
        <taxon>Pterygota</taxon>
        <taxon>Neoptera</taxon>
        <taxon>Endopterygota</taxon>
        <taxon>Lepidoptera</taxon>
        <taxon>Glossata</taxon>
        <taxon>Ditrysia</taxon>
        <taxon>Papilionoidea</taxon>
        <taxon>Pieridae</taxon>
        <taxon>Dismorphiinae</taxon>
        <taxon>Leptidea</taxon>
    </lineage>
</organism>
<reference evidence="5 6" key="1">
    <citation type="submission" date="2017-07" db="EMBL/GenBank/DDBJ databases">
        <authorList>
            <person name="Talla V."/>
            <person name="Backstrom N."/>
        </authorList>
    </citation>
    <scope>NUCLEOTIDE SEQUENCE [LARGE SCALE GENOMIC DNA]</scope>
</reference>
<gene>
    <name evidence="5" type="ORF">LSINAPIS_LOCUS2029</name>
</gene>
<proteinExistence type="predicted"/>
<dbReference type="GO" id="GO:0008270">
    <property type="term" value="F:zinc ion binding"/>
    <property type="evidence" value="ECO:0007669"/>
    <property type="project" value="UniProtKB-KW"/>
</dbReference>
<dbReference type="InterPro" id="IPR011011">
    <property type="entry name" value="Znf_FYVE_PHD"/>
</dbReference>
<dbReference type="PROSITE" id="PS01359">
    <property type="entry name" value="ZF_PHD_1"/>
    <property type="match status" value="1"/>
</dbReference>
<dbReference type="SUPFAM" id="SSF57903">
    <property type="entry name" value="FYVE/PHD zinc finger"/>
    <property type="match status" value="1"/>
</dbReference>
<dbReference type="EMBL" id="FZQP02000382">
    <property type="protein sequence ID" value="VVC88729.1"/>
    <property type="molecule type" value="Genomic_DNA"/>
</dbReference>
<evidence type="ECO:0000256" key="2">
    <source>
        <dbReference type="ARBA" id="ARBA00022771"/>
    </source>
</evidence>
<dbReference type="AlphaFoldDB" id="A0A5E4PTY3"/>
<dbReference type="Gene3D" id="2.60.120.650">
    <property type="entry name" value="Cupin"/>
    <property type="match status" value="1"/>
</dbReference>
<keyword evidence="1" id="KW-0479">Metal-binding</keyword>
<evidence type="ECO:0000313" key="5">
    <source>
        <dbReference type="EMBL" id="VVC88729.1"/>
    </source>
</evidence>